<dbReference type="RefSeq" id="WP_194117032.1">
    <property type="nucleotide sequence ID" value="NZ_JADFUA010000010.1"/>
</dbReference>
<dbReference type="NCBIfam" id="TIGR00250">
    <property type="entry name" value="RNAse_H_YqgF"/>
    <property type="match status" value="1"/>
</dbReference>
<comment type="subcellular location">
    <subcellularLocation>
        <location evidence="5">Cytoplasm</location>
    </subcellularLocation>
</comment>
<dbReference type="Pfam" id="PF03652">
    <property type="entry name" value="RuvX"/>
    <property type="match status" value="1"/>
</dbReference>
<dbReference type="SUPFAM" id="SSF53098">
    <property type="entry name" value="Ribonuclease H-like"/>
    <property type="match status" value="1"/>
</dbReference>
<dbReference type="InterPro" id="IPR012337">
    <property type="entry name" value="RNaseH-like_sf"/>
</dbReference>
<sequence>MGCVMAFDFGTSRIGVAMGSTELGIAHPLETIAAVDNDTRFARIAKLLKEWQPDTLVVGLSTHVDGTPTEMTQQTTRFARRLHGRFGLTTLLVDERLSSAAATEHLNEIGVRGRKQKPALDQVAAMQILQTYFDTPDSAIDPASRMDVPQGDTDA</sequence>
<protein>
    <recommendedName>
        <fullName evidence="5">Putative pre-16S rRNA nuclease</fullName>
        <ecNumber evidence="5">3.1.-.-</ecNumber>
    </recommendedName>
</protein>
<keyword evidence="1 5" id="KW-0963">Cytoplasm</keyword>
<keyword evidence="4 5" id="KW-0378">Hydrolase</keyword>
<dbReference type="GO" id="GO:0004518">
    <property type="term" value="F:nuclease activity"/>
    <property type="evidence" value="ECO:0007669"/>
    <property type="project" value="UniProtKB-KW"/>
</dbReference>
<comment type="function">
    <text evidence="5">Could be a nuclease involved in processing of the 5'-end of pre-16S rRNA.</text>
</comment>
<reference evidence="7 8" key="1">
    <citation type="submission" date="2020-10" db="EMBL/GenBank/DDBJ databases">
        <title>The genome sequence of Chitinilyticum litopenaei 4Y14.</title>
        <authorList>
            <person name="Liu Y."/>
        </authorList>
    </citation>
    <scope>NUCLEOTIDE SEQUENCE [LARGE SCALE GENOMIC DNA]</scope>
    <source>
        <strain evidence="7 8">4Y14</strain>
    </source>
</reference>
<dbReference type="CDD" id="cd16964">
    <property type="entry name" value="YqgF"/>
    <property type="match status" value="1"/>
</dbReference>
<evidence type="ECO:0000313" key="8">
    <source>
        <dbReference type="Proteomes" id="UP000604481"/>
    </source>
</evidence>
<dbReference type="SMART" id="SM00732">
    <property type="entry name" value="YqgFc"/>
    <property type="match status" value="1"/>
</dbReference>
<dbReference type="InterPro" id="IPR037027">
    <property type="entry name" value="YqgF/RNaseH-like_dom_sf"/>
</dbReference>
<evidence type="ECO:0000256" key="1">
    <source>
        <dbReference type="ARBA" id="ARBA00022490"/>
    </source>
</evidence>
<proteinExistence type="inferred from homology"/>
<dbReference type="GO" id="GO:0000967">
    <property type="term" value="P:rRNA 5'-end processing"/>
    <property type="evidence" value="ECO:0007669"/>
    <property type="project" value="UniProtKB-UniRule"/>
</dbReference>
<keyword evidence="2 5" id="KW-0690">Ribosome biogenesis</keyword>
<evidence type="ECO:0000256" key="5">
    <source>
        <dbReference type="HAMAP-Rule" id="MF_00651"/>
    </source>
</evidence>
<evidence type="ECO:0000259" key="6">
    <source>
        <dbReference type="SMART" id="SM00732"/>
    </source>
</evidence>
<name>A0A8J7K906_9NEIS</name>
<dbReference type="GO" id="GO:0005829">
    <property type="term" value="C:cytosol"/>
    <property type="evidence" value="ECO:0007669"/>
    <property type="project" value="TreeGrafter"/>
</dbReference>
<keyword evidence="8" id="KW-1185">Reference proteome</keyword>
<dbReference type="InterPro" id="IPR006641">
    <property type="entry name" value="YqgF/RNaseH-like_dom"/>
</dbReference>
<evidence type="ECO:0000256" key="4">
    <source>
        <dbReference type="ARBA" id="ARBA00022801"/>
    </source>
</evidence>
<dbReference type="HAMAP" id="MF_00651">
    <property type="entry name" value="Nuclease_YqgF"/>
    <property type="match status" value="1"/>
</dbReference>
<comment type="similarity">
    <text evidence="5">Belongs to the YqgF HJR family.</text>
</comment>
<dbReference type="EMBL" id="JADFUA010000010">
    <property type="protein sequence ID" value="MBE9610483.1"/>
    <property type="molecule type" value="Genomic_DNA"/>
</dbReference>
<dbReference type="InterPro" id="IPR005227">
    <property type="entry name" value="YqgF"/>
</dbReference>
<accession>A0A8J7K906</accession>
<dbReference type="Gene3D" id="3.30.420.140">
    <property type="entry name" value="YqgF/RNase H-like domain"/>
    <property type="match status" value="1"/>
</dbReference>
<evidence type="ECO:0000313" key="7">
    <source>
        <dbReference type="EMBL" id="MBE9610483.1"/>
    </source>
</evidence>
<dbReference type="GO" id="GO:0016788">
    <property type="term" value="F:hydrolase activity, acting on ester bonds"/>
    <property type="evidence" value="ECO:0007669"/>
    <property type="project" value="UniProtKB-UniRule"/>
</dbReference>
<comment type="caution">
    <text evidence="7">The sequence shown here is derived from an EMBL/GenBank/DDBJ whole genome shotgun (WGS) entry which is preliminary data.</text>
</comment>
<keyword evidence="3 5" id="KW-0540">Nuclease</keyword>
<dbReference type="EC" id="3.1.-.-" evidence="5"/>
<dbReference type="PANTHER" id="PTHR33317">
    <property type="entry name" value="POLYNUCLEOTIDYL TRANSFERASE, RIBONUCLEASE H-LIKE SUPERFAMILY PROTEIN"/>
    <property type="match status" value="1"/>
</dbReference>
<evidence type="ECO:0000256" key="2">
    <source>
        <dbReference type="ARBA" id="ARBA00022517"/>
    </source>
</evidence>
<dbReference type="Proteomes" id="UP000604481">
    <property type="component" value="Unassembled WGS sequence"/>
</dbReference>
<gene>
    <name evidence="7" type="primary">ruvX</name>
    <name evidence="7" type="ORF">INR99_14170</name>
</gene>
<dbReference type="AlphaFoldDB" id="A0A8J7K906"/>
<dbReference type="PANTHER" id="PTHR33317:SF4">
    <property type="entry name" value="POLYNUCLEOTIDYL TRANSFERASE, RIBONUCLEASE H-LIKE SUPERFAMILY PROTEIN"/>
    <property type="match status" value="1"/>
</dbReference>
<feature type="domain" description="YqgF/RNase H-like" evidence="6">
    <location>
        <begin position="2"/>
        <end position="102"/>
    </location>
</feature>
<evidence type="ECO:0000256" key="3">
    <source>
        <dbReference type="ARBA" id="ARBA00022722"/>
    </source>
</evidence>
<organism evidence="7 8">
    <name type="scientific">Chitinilyticum piscinae</name>
    <dbReference type="NCBI Taxonomy" id="2866724"/>
    <lineage>
        <taxon>Bacteria</taxon>
        <taxon>Pseudomonadati</taxon>
        <taxon>Pseudomonadota</taxon>
        <taxon>Betaproteobacteria</taxon>
        <taxon>Neisseriales</taxon>
        <taxon>Chitinibacteraceae</taxon>
        <taxon>Chitinilyticum</taxon>
    </lineage>
</organism>